<evidence type="ECO:0000313" key="2">
    <source>
        <dbReference type="EMBL" id="MCW1931018.1"/>
    </source>
</evidence>
<organism evidence="2 3">
    <name type="scientific">Pararhodobacter zhoushanensis</name>
    <dbReference type="NCBI Taxonomy" id="2479545"/>
    <lineage>
        <taxon>Bacteria</taxon>
        <taxon>Pseudomonadati</taxon>
        <taxon>Pseudomonadota</taxon>
        <taxon>Alphaproteobacteria</taxon>
        <taxon>Rhodobacterales</taxon>
        <taxon>Paracoccaceae</taxon>
        <taxon>Pararhodobacter</taxon>
    </lineage>
</organism>
<evidence type="ECO:0000313" key="3">
    <source>
        <dbReference type="Proteomes" id="UP001208938"/>
    </source>
</evidence>
<feature type="region of interest" description="Disordered" evidence="1">
    <location>
        <begin position="77"/>
        <end position="97"/>
    </location>
</feature>
<proteinExistence type="predicted"/>
<evidence type="ECO:0000256" key="1">
    <source>
        <dbReference type="SAM" id="MobiDB-lite"/>
    </source>
</evidence>
<dbReference type="RefSeq" id="WP_264504175.1">
    <property type="nucleotide sequence ID" value="NZ_JAPDFL010000001.1"/>
</dbReference>
<keyword evidence="3" id="KW-1185">Reference proteome</keyword>
<sequence>MNTRSTRSTLTFARPFRLRGYPDKLPAGDYEIITETDASPPGSARYLSVPGTGFLNGVTELRQTTGRDLEAALCRAQEGRNGPGLSDAALSPQEDLI</sequence>
<reference evidence="2 3" key="1">
    <citation type="submission" date="2022-10" db="EMBL/GenBank/DDBJ databases">
        <title>Pararhodobacter sp. nov., isolated from marine algae.</title>
        <authorList>
            <person name="Choi B.J."/>
            <person name="Kim J.M."/>
            <person name="Lee J.K."/>
            <person name="Choi D.G."/>
            <person name="Jeon C.O."/>
        </authorList>
    </citation>
    <scope>NUCLEOTIDE SEQUENCE [LARGE SCALE GENOMIC DNA]</scope>
    <source>
        <strain evidence="2 3">ZQ420</strain>
    </source>
</reference>
<gene>
    <name evidence="2" type="ORF">OKW52_01705</name>
</gene>
<dbReference type="Proteomes" id="UP001208938">
    <property type="component" value="Unassembled WGS sequence"/>
</dbReference>
<accession>A0ABT3GU07</accession>
<name>A0ABT3GU07_9RHOB</name>
<dbReference type="EMBL" id="JAPDFL010000001">
    <property type="protein sequence ID" value="MCW1931018.1"/>
    <property type="molecule type" value="Genomic_DNA"/>
</dbReference>
<protein>
    <submittedName>
        <fullName evidence="2">Uncharacterized protein</fullName>
    </submittedName>
</protein>
<comment type="caution">
    <text evidence="2">The sequence shown here is derived from an EMBL/GenBank/DDBJ whole genome shotgun (WGS) entry which is preliminary data.</text>
</comment>